<gene>
    <name evidence="2" type="ORF">GO499_07740</name>
</gene>
<dbReference type="SUPFAM" id="SSF48576">
    <property type="entry name" value="Terpenoid synthases"/>
    <property type="match status" value="1"/>
</dbReference>
<dbReference type="EMBL" id="CP046620">
    <property type="protein sequence ID" value="QHQ35095.1"/>
    <property type="molecule type" value="Genomic_DNA"/>
</dbReference>
<dbReference type="AlphaFoldDB" id="A0A6P1SZZ0"/>
<evidence type="ECO:0000313" key="3">
    <source>
        <dbReference type="Proteomes" id="UP000464495"/>
    </source>
</evidence>
<proteinExistence type="predicted"/>
<organism evidence="2 3">
    <name type="scientific">Algicella marina</name>
    <dbReference type="NCBI Taxonomy" id="2683284"/>
    <lineage>
        <taxon>Bacteria</taxon>
        <taxon>Pseudomonadati</taxon>
        <taxon>Pseudomonadota</taxon>
        <taxon>Alphaproteobacteria</taxon>
        <taxon>Rhodobacterales</taxon>
        <taxon>Paracoccaceae</taxon>
        <taxon>Algicella</taxon>
    </lineage>
</organism>
<accession>A0A6P1SZZ0</accession>
<protein>
    <recommendedName>
        <fullName evidence="4">Phytoene synthase</fullName>
    </recommendedName>
</protein>
<evidence type="ECO:0000313" key="2">
    <source>
        <dbReference type="EMBL" id="QHQ35095.1"/>
    </source>
</evidence>
<sequence length="376" mass="40782">MGAAAAPRRPRDLLGGGLARQSPAGGGAVVLDGIPGNDDNAGCRDPYRRSRFRTGRRLPHAAGRLAGLSRPARHPCGVPATRRRRCHAQGYRRRRGRGQAVRASWRHLRLRLFRHPSGRMSIDACAAAVAANDPDRFACAMLAPMPRRGALMVLYAFNLEVARAPWVTAEPMIAEMRLQWWRDVLDEIAGGGPVRRHEVATPLAQVARDHALPHATMLALIDARRRDSQLEPPADIAELDLYFSETAGGLMTLATRILTDEEPEAARLMGQGSGAANYLAALPVLKETGRAPLPNGDAAATITQIAKTGLRRIDEARSLRPSVPKAALPALLTGWRAQHLLSSARARPQLALSGGLEPPEILSRATRLWRGSTGRW</sequence>
<name>A0A6P1SZZ0_9RHOB</name>
<dbReference type="InterPro" id="IPR002060">
    <property type="entry name" value="Squ/phyt_synthse"/>
</dbReference>
<dbReference type="KEGG" id="amaq:GO499_07740"/>
<dbReference type="Gene3D" id="1.10.600.10">
    <property type="entry name" value="Farnesyl Diphosphate Synthase"/>
    <property type="match status" value="1"/>
</dbReference>
<evidence type="ECO:0008006" key="4">
    <source>
        <dbReference type="Google" id="ProtNLM"/>
    </source>
</evidence>
<dbReference type="Proteomes" id="UP000464495">
    <property type="component" value="Chromosome"/>
</dbReference>
<evidence type="ECO:0000256" key="1">
    <source>
        <dbReference type="SAM" id="MobiDB-lite"/>
    </source>
</evidence>
<reference evidence="2 3" key="1">
    <citation type="submission" date="2019-12" db="EMBL/GenBank/DDBJ databases">
        <title>Complete genome sequence of Algicella marina strain 9Alg 56(T) isolated from the red alga Tichocarpus crinitus.</title>
        <authorList>
            <person name="Kim S.-G."/>
            <person name="Nedashkovskaya O.I."/>
        </authorList>
    </citation>
    <scope>NUCLEOTIDE SEQUENCE [LARGE SCALE GENOMIC DNA]</scope>
    <source>
        <strain evidence="2 3">9Alg 56</strain>
    </source>
</reference>
<keyword evidence="3" id="KW-1185">Reference proteome</keyword>
<dbReference type="Pfam" id="PF00494">
    <property type="entry name" value="SQS_PSY"/>
    <property type="match status" value="1"/>
</dbReference>
<feature type="region of interest" description="Disordered" evidence="1">
    <location>
        <begin position="1"/>
        <end position="22"/>
    </location>
</feature>
<dbReference type="InterPro" id="IPR008949">
    <property type="entry name" value="Isoprenoid_synthase_dom_sf"/>
</dbReference>